<protein>
    <submittedName>
        <fullName evidence="1">Uncharacterized protein</fullName>
    </submittedName>
</protein>
<name>A0ACC0BRR6_CATRO</name>
<gene>
    <name evidence="1" type="ORF">M9H77_06299</name>
</gene>
<proteinExistence type="predicted"/>
<keyword evidence="2" id="KW-1185">Reference proteome</keyword>
<evidence type="ECO:0000313" key="2">
    <source>
        <dbReference type="Proteomes" id="UP001060085"/>
    </source>
</evidence>
<evidence type="ECO:0000313" key="1">
    <source>
        <dbReference type="EMBL" id="KAI5675349.1"/>
    </source>
</evidence>
<reference evidence="2" key="1">
    <citation type="journal article" date="2023" name="Nat. Plants">
        <title>Single-cell RNA sequencing provides a high-resolution roadmap for understanding the multicellular compartmentation of specialized metabolism.</title>
        <authorList>
            <person name="Sun S."/>
            <person name="Shen X."/>
            <person name="Li Y."/>
            <person name="Li Y."/>
            <person name="Wang S."/>
            <person name="Li R."/>
            <person name="Zhang H."/>
            <person name="Shen G."/>
            <person name="Guo B."/>
            <person name="Wei J."/>
            <person name="Xu J."/>
            <person name="St-Pierre B."/>
            <person name="Chen S."/>
            <person name="Sun C."/>
        </authorList>
    </citation>
    <scope>NUCLEOTIDE SEQUENCE [LARGE SCALE GENOMIC DNA]</scope>
</reference>
<dbReference type="Proteomes" id="UP001060085">
    <property type="component" value="Linkage Group LG02"/>
</dbReference>
<comment type="caution">
    <text evidence="1">The sequence shown here is derived from an EMBL/GenBank/DDBJ whole genome shotgun (WGS) entry which is preliminary data.</text>
</comment>
<organism evidence="1 2">
    <name type="scientific">Catharanthus roseus</name>
    <name type="common">Madagascar periwinkle</name>
    <name type="synonym">Vinca rosea</name>
    <dbReference type="NCBI Taxonomy" id="4058"/>
    <lineage>
        <taxon>Eukaryota</taxon>
        <taxon>Viridiplantae</taxon>
        <taxon>Streptophyta</taxon>
        <taxon>Embryophyta</taxon>
        <taxon>Tracheophyta</taxon>
        <taxon>Spermatophyta</taxon>
        <taxon>Magnoliopsida</taxon>
        <taxon>eudicotyledons</taxon>
        <taxon>Gunneridae</taxon>
        <taxon>Pentapetalae</taxon>
        <taxon>asterids</taxon>
        <taxon>lamiids</taxon>
        <taxon>Gentianales</taxon>
        <taxon>Apocynaceae</taxon>
        <taxon>Rauvolfioideae</taxon>
        <taxon>Vinceae</taxon>
        <taxon>Catharanthinae</taxon>
        <taxon>Catharanthus</taxon>
    </lineage>
</organism>
<dbReference type="EMBL" id="CM044702">
    <property type="protein sequence ID" value="KAI5675349.1"/>
    <property type="molecule type" value="Genomic_DNA"/>
</dbReference>
<accession>A0ACC0BRR6</accession>
<sequence length="172" mass="18856">MVLENHTSVHQNPANRDTRSTSMLQEVDDMASVVIQEQPSSLSQMAVFVKKVQMIIRRCIISIGGTLGCTPLQHDIQRTFPSLQGGSGTLQMPLPPNLGFAPFHSPHPTSFGFSGFRAPPPPGIADSSTLHQPIWQASSSDEEERTNDKDVVRHLGFGHRVGKKTTRFTPSD</sequence>